<dbReference type="Proteomes" id="UP000607796">
    <property type="component" value="Unassembled WGS sequence"/>
</dbReference>
<proteinExistence type="predicted"/>
<evidence type="ECO:0000313" key="2">
    <source>
        <dbReference type="Proteomes" id="UP000607796"/>
    </source>
</evidence>
<organism evidence="1 2">
    <name type="scientific">Salipiger mangrovisoli</name>
    <dbReference type="NCBI Taxonomy" id="2865933"/>
    <lineage>
        <taxon>Bacteria</taxon>
        <taxon>Pseudomonadati</taxon>
        <taxon>Pseudomonadota</taxon>
        <taxon>Alphaproteobacteria</taxon>
        <taxon>Rhodobacterales</taxon>
        <taxon>Roseobacteraceae</taxon>
        <taxon>Salipiger</taxon>
    </lineage>
</organism>
<reference evidence="1 2" key="1">
    <citation type="journal article" date="2021" name="Int. J. Syst. Evol. Microbiol.">
        <title>Salipiger mangrovisoli sp. nov., isolated from mangrove soil and the proposal for the reclassification of Paraphaeobacter pallidus as Salipiger pallidus comb. nov.</title>
        <authorList>
            <person name="Du J."/>
            <person name="Liu Y."/>
            <person name="Pei T."/>
            <person name="Deng M.R."/>
            <person name="Zhu H."/>
        </authorList>
    </citation>
    <scope>NUCLEOTIDE SEQUENCE [LARGE SCALE GENOMIC DNA]</scope>
    <source>
        <strain evidence="1 2">6D45A</strain>
    </source>
</reference>
<evidence type="ECO:0000313" key="1">
    <source>
        <dbReference type="EMBL" id="MBE9639175.1"/>
    </source>
</evidence>
<sequence>MEVVTSREIGSSMRLLRLATTQDAGELLGAWRIALLAAGYSVREPDENLGLLQLSFSGKGINNAQIAVPNRGQKNRAMIEIDATLDD</sequence>
<keyword evidence="2" id="KW-1185">Reference proteome</keyword>
<protein>
    <submittedName>
        <fullName evidence="1">Uncharacterized protein</fullName>
    </submittedName>
</protein>
<gene>
    <name evidence="1" type="ORF">IQ782_20170</name>
</gene>
<comment type="caution">
    <text evidence="1">The sequence shown here is derived from an EMBL/GenBank/DDBJ whole genome shotgun (WGS) entry which is preliminary data.</text>
</comment>
<dbReference type="EMBL" id="JADFFK010000017">
    <property type="protein sequence ID" value="MBE9639175.1"/>
    <property type="molecule type" value="Genomic_DNA"/>
</dbReference>
<name>A0ABR9X6E7_9RHOB</name>
<accession>A0ABR9X6E7</accession>